<dbReference type="Proteomes" id="UP000534783">
    <property type="component" value="Unassembled WGS sequence"/>
</dbReference>
<dbReference type="GO" id="GO:0020037">
    <property type="term" value="F:heme binding"/>
    <property type="evidence" value="ECO:0007669"/>
    <property type="project" value="InterPro"/>
</dbReference>
<reference evidence="6 7" key="1">
    <citation type="journal article" date="2020" name="Nature">
        <title>Bacterial chemolithoautotrophy via manganese oxidation.</title>
        <authorList>
            <person name="Yu H."/>
            <person name="Leadbetter J.R."/>
        </authorList>
    </citation>
    <scope>NUCLEOTIDE SEQUENCE [LARGE SCALE GENOMIC DNA]</scope>
    <source>
        <strain evidence="6 7">Mn-1</strain>
    </source>
</reference>
<evidence type="ECO:0000313" key="7">
    <source>
        <dbReference type="Proteomes" id="UP000534783"/>
    </source>
</evidence>
<gene>
    <name evidence="6" type="ORF">MNODULE_00685</name>
</gene>
<keyword evidence="2 4" id="KW-0479">Metal-binding</keyword>
<keyword evidence="3 4" id="KW-0408">Iron</keyword>
<comment type="caution">
    <text evidence="6">The sequence shown here is derived from an EMBL/GenBank/DDBJ whole genome shotgun (WGS) entry which is preliminary data.</text>
</comment>
<keyword evidence="7" id="KW-1185">Reference proteome</keyword>
<name>A0A7X6DLA6_9BACT</name>
<dbReference type="GO" id="GO:0009055">
    <property type="term" value="F:electron transfer activity"/>
    <property type="evidence" value="ECO:0007669"/>
    <property type="project" value="InterPro"/>
</dbReference>
<dbReference type="PROSITE" id="PS51007">
    <property type="entry name" value="CYTC"/>
    <property type="match status" value="1"/>
</dbReference>
<protein>
    <submittedName>
        <fullName evidence="6">C-type cytochrome</fullName>
    </submittedName>
</protein>
<evidence type="ECO:0000313" key="6">
    <source>
        <dbReference type="EMBL" id="NKE69269.1"/>
    </source>
</evidence>
<organism evidence="6 7">
    <name type="scientific">Candidatus Manganitrophus noduliformans</name>
    <dbReference type="NCBI Taxonomy" id="2606439"/>
    <lineage>
        <taxon>Bacteria</taxon>
        <taxon>Pseudomonadati</taxon>
        <taxon>Nitrospirota</taxon>
        <taxon>Nitrospiria</taxon>
        <taxon>Candidatus Troglogloeales</taxon>
        <taxon>Candidatus Manganitrophaceae</taxon>
        <taxon>Candidatus Manganitrophus</taxon>
    </lineage>
</organism>
<dbReference type="PANTHER" id="PTHR35008:SF4">
    <property type="entry name" value="BLL4482 PROTEIN"/>
    <property type="match status" value="1"/>
</dbReference>
<sequence>MNKFSEKVDFFKNHRKRIGLLILTSLLIGTVYNGLGIAKDPASPQSKRVKRGEYLVNTAGCHDCHTPWVMKDGGPGPDMPRALSGHPEKIVMPPPPKLEGPWVWIGAGTNTAFAGPWGISYAKNLTPDRTGLGTWTEKEFITAIRTGRDRDTGRPILPPMPWPVYRNLTDEDLKSIFAYLQTISPIENTPPPVQALAAPVAAAP</sequence>
<dbReference type="AlphaFoldDB" id="A0A7X6DLA6"/>
<evidence type="ECO:0000256" key="2">
    <source>
        <dbReference type="ARBA" id="ARBA00022723"/>
    </source>
</evidence>
<evidence type="ECO:0000256" key="4">
    <source>
        <dbReference type="PROSITE-ProRule" id="PRU00433"/>
    </source>
</evidence>
<evidence type="ECO:0000256" key="3">
    <source>
        <dbReference type="ARBA" id="ARBA00023004"/>
    </source>
</evidence>
<dbReference type="PANTHER" id="PTHR35008">
    <property type="entry name" value="BLL4482 PROTEIN-RELATED"/>
    <property type="match status" value="1"/>
</dbReference>
<dbReference type="Gene3D" id="1.10.760.10">
    <property type="entry name" value="Cytochrome c-like domain"/>
    <property type="match status" value="1"/>
</dbReference>
<proteinExistence type="predicted"/>
<keyword evidence="1 4" id="KW-0349">Heme</keyword>
<dbReference type="SUPFAM" id="SSF46626">
    <property type="entry name" value="Cytochrome c"/>
    <property type="match status" value="1"/>
</dbReference>
<dbReference type="InterPro" id="IPR009056">
    <property type="entry name" value="Cyt_c-like_dom"/>
</dbReference>
<dbReference type="GO" id="GO:0046872">
    <property type="term" value="F:metal ion binding"/>
    <property type="evidence" value="ECO:0007669"/>
    <property type="project" value="UniProtKB-KW"/>
</dbReference>
<evidence type="ECO:0000256" key="1">
    <source>
        <dbReference type="ARBA" id="ARBA00022617"/>
    </source>
</evidence>
<evidence type="ECO:0000259" key="5">
    <source>
        <dbReference type="PROSITE" id="PS51007"/>
    </source>
</evidence>
<feature type="domain" description="Cytochrome c" evidence="5">
    <location>
        <begin position="47"/>
        <end position="184"/>
    </location>
</feature>
<dbReference type="RefSeq" id="WP_168057584.1">
    <property type="nucleotide sequence ID" value="NZ_VTOW01000001.1"/>
</dbReference>
<dbReference type="Pfam" id="PF00034">
    <property type="entry name" value="Cytochrom_C"/>
    <property type="match status" value="1"/>
</dbReference>
<dbReference type="EMBL" id="VTOW01000001">
    <property type="protein sequence ID" value="NKE69269.1"/>
    <property type="molecule type" value="Genomic_DNA"/>
</dbReference>
<accession>A0A7X6DLA6</accession>
<dbReference type="InterPro" id="IPR051459">
    <property type="entry name" value="Cytochrome_c-type_DH"/>
</dbReference>
<dbReference type="InterPro" id="IPR036909">
    <property type="entry name" value="Cyt_c-like_dom_sf"/>
</dbReference>